<gene>
    <name evidence="2" type="ORF">D7M11_24795</name>
</gene>
<dbReference type="AlphaFoldDB" id="A0A3B0BU95"/>
<comment type="caution">
    <text evidence="2">The sequence shown here is derived from an EMBL/GenBank/DDBJ whole genome shotgun (WGS) entry which is preliminary data.</text>
</comment>
<protein>
    <submittedName>
        <fullName evidence="2">Uncharacterized protein</fullName>
    </submittedName>
</protein>
<dbReference type="InterPro" id="IPR011050">
    <property type="entry name" value="Pectin_lyase_fold/virulence"/>
</dbReference>
<evidence type="ECO:0000313" key="3">
    <source>
        <dbReference type="Proteomes" id="UP000282311"/>
    </source>
</evidence>
<dbReference type="SUPFAM" id="SSF51126">
    <property type="entry name" value="Pectin lyase-like"/>
    <property type="match status" value="1"/>
</dbReference>
<proteinExistence type="predicted"/>
<feature type="region of interest" description="Disordered" evidence="1">
    <location>
        <begin position="187"/>
        <end position="206"/>
    </location>
</feature>
<dbReference type="Proteomes" id="UP000282311">
    <property type="component" value="Unassembled WGS sequence"/>
</dbReference>
<accession>A0A3B0BU95</accession>
<dbReference type="EMBL" id="RBAH01000021">
    <property type="protein sequence ID" value="RKN76021.1"/>
    <property type="molecule type" value="Genomic_DNA"/>
</dbReference>
<sequence length="658" mass="69897">MLASLGAAGAAFAAATWNNTTLAKSVSQAVYEPPEVCPPPPCSKAVRKVDTIAELVAWPDPNPPEDGFAAEVLGYYAKGDGGGGRLYWDAGSAEPDNGGTVFRLTGTTGPGRWKRTGSRMLYPAQFGCDAAGVTVDDNRLNALFAYAASVRKAVYVARGEVFRYRKLVFPSHFTLLGEGTFLLDDNQSGSNSEPSIRGGNAAQNQTSYPSVRVGDIYIGGITFDGNLSRQTAGAKLTGVQFWAVDGLTLQNTRFVGWAWMGLRVLGLLGAVTDPQAAPEALDYCTRVFLQNVHFELCGYAGVQLYCVKHGAVQQATGYDTPMLINGDVELRDFHITDCLSVCEHVANPGTAFTIDQGSRFCSITDCSAWGHLSCTFVEAAFDILIARNKAYSCTGNGHLSYPSSIYGVTLQSGRLFYVDNEAHQCYEGFRIGTSSTATSQVTLIGNKSFGHTNPYSSGFLLIRIAGIAFEGNLTSGSYTGVNTQAVTGMTGGNNRIHGTNVAYRLQAAGDWRLDLDTLSGGSSAQVYVYNTAPLNGSVTFHQPRLGTGNLVYKDETVSPGLLQLIDYSTDTSVPLYAVSFASAVVAAQSAVSQTFTVSGAIYGWQVEALPLADIAPLLASACVVGADSVRVTVLNPGTSSVTMPDTAVRLRIVRHLVK</sequence>
<name>A0A3B0BU95_9BACL</name>
<evidence type="ECO:0000256" key="1">
    <source>
        <dbReference type="SAM" id="MobiDB-lite"/>
    </source>
</evidence>
<keyword evidence="3" id="KW-1185">Reference proteome</keyword>
<evidence type="ECO:0000313" key="2">
    <source>
        <dbReference type="EMBL" id="RKN76021.1"/>
    </source>
</evidence>
<organism evidence="2 3">
    <name type="scientific">Paenibacillus ginsengarvi</name>
    <dbReference type="NCBI Taxonomy" id="400777"/>
    <lineage>
        <taxon>Bacteria</taxon>
        <taxon>Bacillati</taxon>
        <taxon>Bacillota</taxon>
        <taxon>Bacilli</taxon>
        <taxon>Bacillales</taxon>
        <taxon>Paenibacillaceae</taxon>
        <taxon>Paenibacillus</taxon>
    </lineage>
</organism>
<dbReference type="Gene3D" id="2.160.20.10">
    <property type="entry name" value="Single-stranded right-handed beta-helix, Pectin lyase-like"/>
    <property type="match status" value="1"/>
</dbReference>
<dbReference type="InterPro" id="IPR012334">
    <property type="entry name" value="Pectin_lyas_fold"/>
</dbReference>
<reference evidence="2 3" key="1">
    <citation type="journal article" date="2007" name="Int. J. Syst. Evol. Microbiol.">
        <title>Paenibacillus ginsengarvi sp. nov., isolated from soil from ginseng cultivation.</title>
        <authorList>
            <person name="Yoon M.H."/>
            <person name="Ten L.N."/>
            <person name="Im W.T."/>
        </authorList>
    </citation>
    <scope>NUCLEOTIDE SEQUENCE [LARGE SCALE GENOMIC DNA]</scope>
    <source>
        <strain evidence="2 3">KCTC 13059</strain>
    </source>
</reference>